<gene>
    <name evidence="3" type="ORF">SAMN05216252_13815</name>
</gene>
<name>A0A239NIM4_9ACTN</name>
<reference evidence="3 4" key="1">
    <citation type="submission" date="2017-06" db="EMBL/GenBank/DDBJ databases">
        <authorList>
            <person name="Kim H.J."/>
            <person name="Triplett B.A."/>
        </authorList>
    </citation>
    <scope>NUCLEOTIDE SEQUENCE [LARGE SCALE GENOMIC DNA]</scope>
    <source>
        <strain evidence="3 4">CGMCC 4.1858</strain>
    </source>
</reference>
<dbReference type="Proteomes" id="UP000198280">
    <property type="component" value="Unassembled WGS sequence"/>
</dbReference>
<dbReference type="GO" id="GO:0016301">
    <property type="term" value="F:kinase activity"/>
    <property type="evidence" value="ECO:0007669"/>
    <property type="project" value="UniProtKB-KW"/>
</dbReference>
<evidence type="ECO:0000313" key="4">
    <source>
        <dbReference type="Proteomes" id="UP000198280"/>
    </source>
</evidence>
<evidence type="ECO:0000313" key="3">
    <source>
        <dbReference type="EMBL" id="SNT54787.1"/>
    </source>
</evidence>
<dbReference type="InterPro" id="IPR013750">
    <property type="entry name" value="GHMP_kinase_C_dom"/>
</dbReference>
<keyword evidence="1" id="KW-0808">Transferase</keyword>
<dbReference type="InterPro" id="IPR036554">
    <property type="entry name" value="GHMP_kinase_C_sf"/>
</dbReference>
<dbReference type="EMBL" id="FZOF01000038">
    <property type="protein sequence ID" value="SNT54787.1"/>
    <property type="molecule type" value="Genomic_DNA"/>
</dbReference>
<dbReference type="Gene3D" id="3.30.70.890">
    <property type="entry name" value="GHMP kinase, C-terminal domain"/>
    <property type="match status" value="1"/>
</dbReference>
<keyword evidence="3" id="KW-0418">Kinase</keyword>
<dbReference type="Pfam" id="PF08544">
    <property type="entry name" value="GHMP_kinases_C"/>
    <property type="match status" value="1"/>
</dbReference>
<evidence type="ECO:0000259" key="2">
    <source>
        <dbReference type="Pfam" id="PF08544"/>
    </source>
</evidence>
<dbReference type="SUPFAM" id="SSF55060">
    <property type="entry name" value="GHMP Kinase, C-terminal domain"/>
    <property type="match status" value="1"/>
</dbReference>
<keyword evidence="4" id="KW-1185">Reference proteome</keyword>
<protein>
    <submittedName>
        <fullName evidence="3">Galactokinase</fullName>
    </submittedName>
</protein>
<sequence>MSAGVEAGALGARMTGGGFGGSAIVLVEESAAEKTAEAIVGAFATAGHREPRVFTAVPSAGARRLV</sequence>
<proteinExistence type="predicted"/>
<feature type="domain" description="GHMP kinase C-terminal" evidence="2">
    <location>
        <begin position="5"/>
        <end position="39"/>
    </location>
</feature>
<evidence type="ECO:0000256" key="1">
    <source>
        <dbReference type="ARBA" id="ARBA00022679"/>
    </source>
</evidence>
<organism evidence="3 4">
    <name type="scientific">Actinacidiphila glaucinigra</name>
    <dbReference type="NCBI Taxonomy" id="235986"/>
    <lineage>
        <taxon>Bacteria</taxon>
        <taxon>Bacillati</taxon>
        <taxon>Actinomycetota</taxon>
        <taxon>Actinomycetes</taxon>
        <taxon>Kitasatosporales</taxon>
        <taxon>Streptomycetaceae</taxon>
        <taxon>Actinacidiphila</taxon>
    </lineage>
</organism>
<dbReference type="AlphaFoldDB" id="A0A239NIM4"/>
<accession>A0A239NIM4</accession>